<protein>
    <submittedName>
        <fullName evidence="1">Uncharacterized protein</fullName>
    </submittedName>
</protein>
<dbReference type="Proteomes" id="UP000188354">
    <property type="component" value="Chromosome LG02"/>
</dbReference>
<reference evidence="1 2" key="1">
    <citation type="journal article" date="2017" name="Plant Biotechnol. J.">
        <title>A comprehensive draft genome sequence for lupin (Lupinus angustifolius), an emerging health food: insights into plant-microbe interactions and legume evolution.</title>
        <authorList>
            <person name="Hane J.K."/>
            <person name="Ming Y."/>
            <person name="Kamphuis L.G."/>
            <person name="Nelson M.N."/>
            <person name="Garg G."/>
            <person name="Atkins C.A."/>
            <person name="Bayer P.E."/>
            <person name="Bravo A."/>
            <person name="Bringans S."/>
            <person name="Cannon S."/>
            <person name="Edwards D."/>
            <person name="Foley R."/>
            <person name="Gao L.L."/>
            <person name="Harrison M.J."/>
            <person name="Huang W."/>
            <person name="Hurgobin B."/>
            <person name="Li S."/>
            <person name="Liu C.W."/>
            <person name="McGrath A."/>
            <person name="Morahan G."/>
            <person name="Murray J."/>
            <person name="Weller J."/>
            <person name="Jian J."/>
            <person name="Singh K.B."/>
        </authorList>
    </citation>
    <scope>NUCLEOTIDE SEQUENCE [LARGE SCALE GENOMIC DNA]</scope>
    <source>
        <strain evidence="2">cv. Tanjil</strain>
        <tissue evidence="1">Whole plant</tissue>
    </source>
</reference>
<name>A0A4P1RSB4_LUPAN</name>
<keyword evidence="2" id="KW-1185">Reference proteome</keyword>
<sequence>MPQLNQLKVGHISQNKDKKPTCIKRSQQLEQAINKFQVVFRYRYREELVKVEGSSALQLEESFAVSATVRGPMNTFKKKVRI</sequence>
<dbReference type="AlphaFoldDB" id="A0A4P1RSB4"/>
<evidence type="ECO:0000313" key="1">
    <source>
        <dbReference type="EMBL" id="OIW16965.1"/>
    </source>
</evidence>
<dbReference type="EMBL" id="CM007362">
    <property type="protein sequence ID" value="OIW16965.1"/>
    <property type="molecule type" value="Genomic_DNA"/>
</dbReference>
<accession>A0A4P1RSB4</accession>
<organism evidence="1 2">
    <name type="scientific">Lupinus angustifolius</name>
    <name type="common">Narrow-leaved blue lupine</name>
    <dbReference type="NCBI Taxonomy" id="3871"/>
    <lineage>
        <taxon>Eukaryota</taxon>
        <taxon>Viridiplantae</taxon>
        <taxon>Streptophyta</taxon>
        <taxon>Embryophyta</taxon>
        <taxon>Tracheophyta</taxon>
        <taxon>Spermatophyta</taxon>
        <taxon>Magnoliopsida</taxon>
        <taxon>eudicotyledons</taxon>
        <taxon>Gunneridae</taxon>
        <taxon>Pentapetalae</taxon>
        <taxon>rosids</taxon>
        <taxon>fabids</taxon>
        <taxon>Fabales</taxon>
        <taxon>Fabaceae</taxon>
        <taxon>Papilionoideae</taxon>
        <taxon>50 kb inversion clade</taxon>
        <taxon>genistoids sensu lato</taxon>
        <taxon>core genistoids</taxon>
        <taxon>Genisteae</taxon>
        <taxon>Lupinus</taxon>
    </lineage>
</organism>
<gene>
    <name evidence="1" type="ORF">TanjilG_32832</name>
</gene>
<dbReference type="Gramene" id="OIW16965">
    <property type="protein sequence ID" value="OIW16965"/>
    <property type="gene ID" value="TanjilG_32832"/>
</dbReference>
<evidence type="ECO:0000313" key="2">
    <source>
        <dbReference type="Proteomes" id="UP000188354"/>
    </source>
</evidence>
<proteinExistence type="predicted"/>